<evidence type="ECO:0000313" key="3">
    <source>
        <dbReference type="Proteomes" id="UP000775179"/>
    </source>
</evidence>
<evidence type="ECO:0000313" key="2">
    <source>
        <dbReference type="EMBL" id="MBX7290218.1"/>
    </source>
</evidence>
<dbReference type="EMBL" id="JAIFTX010000006">
    <property type="protein sequence ID" value="MBX7290218.1"/>
    <property type="molecule type" value="Genomic_DNA"/>
</dbReference>
<reference evidence="2 3" key="1">
    <citation type="submission" date="2021-08" db="EMBL/GenBank/DDBJ databases">
        <title>Genome sequence analysis of Clostridium chauvoei strains of European origin and evaluation of typing options for outbreak investigations.</title>
        <authorList>
            <person name="Abdel-Glil M."/>
            <person name="Thomas P."/>
            <person name="Seyboldt C."/>
        </authorList>
    </citation>
    <scope>NUCLEOTIDE SEQUENCE [LARGE SCALE GENOMIC DNA]</scope>
    <source>
        <strain evidence="2 3">S0260-09</strain>
    </source>
</reference>
<dbReference type="Proteomes" id="UP000775179">
    <property type="component" value="Unassembled WGS sequence"/>
</dbReference>
<sequence length="337" mass="39707">MKSKKSIFPYFRIFRKKKNIYLNNKTIEDVEEVLLGYFNKCIENERKLKLVKNKYIYPNSILEEYNKLHYSALIDLYSSIKARAKFYHVYLNINSINRRGKTIEVDVDKIINIKYKNSKVLTEYKDNHLIYLNDKNGELFVSKDINEEGMKAREVFNTIDSYEEYIKNKIRVTKKNRFNLKSKVNKKIVNKIGYRHSTYDGTKAAKWASDNWNALEEYEGNDCTNFVSKALNAGGLSIDSIWKPGSYAWIRVISLRNWLVNTGYAKEYKSNNELELGDVVQLYSRSKDKWSHSTIITSIDSDGQIYVSAHSYPYHNRPLFSYYPTYAYANIRFLKIT</sequence>
<dbReference type="PROSITE" id="PS50911">
    <property type="entry name" value="CHAP"/>
    <property type="match status" value="1"/>
</dbReference>
<proteinExistence type="predicted"/>
<dbReference type="PANTHER" id="PTHR40032">
    <property type="entry name" value="EXPORTED PROTEIN-RELATED"/>
    <property type="match status" value="1"/>
</dbReference>
<name>A0ABD4RFW6_9CLOT</name>
<dbReference type="KEGG" id="cchv:BTM20_10740"/>
<feature type="domain" description="Peptidase C51" evidence="1">
    <location>
        <begin position="198"/>
        <end position="335"/>
    </location>
</feature>
<dbReference type="PANTHER" id="PTHR40032:SF1">
    <property type="entry name" value="EXPORTED PROTEIN"/>
    <property type="match status" value="1"/>
</dbReference>
<dbReference type="RefSeq" id="WP_021876339.1">
    <property type="nucleotide sequence ID" value="NZ_CP018624.1"/>
</dbReference>
<dbReference type="InterPro" id="IPR007921">
    <property type="entry name" value="CHAP_dom"/>
</dbReference>
<organism evidence="2 3">
    <name type="scientific">Clostridium chauvoei</name>
    <dbReference type="NCBI Taxonomy" id="46867"/>
    <lineage>
        <taxon>Bacteria</taxon>
        <taxon>Bacillati</taxon>
        <taxon>Bacillota</taxon>
        <taxon>Clostridia</taxon>
        <taxon>Eubacteriales</taxon>
        <taxon>Clostridiaceae</taxon>
        <taxon>Clostridium</taxon>
    </lineage>
</organism>
<dbReference type="Pfam" id="PF12671">
    <property type="entry name" value="Amidase_6"/>
    <property type="match status" value="1"/>
</dbReference>
<dbReference type="AlphaFoldDB" id="A0ABD4RFW6"/>
<protein>
    <submittedName>
        <fullName evidence="2">Amidase domain-containing protein</fullName>
    </submittedName>
</protein>
<dbReference type="InterPro" id="IPR024301">
    <property type="entry name" value="Amidase_6"/>
</dbReference>
<accession>A0ABD4RFW6</accession>
<gene>
    <name evidence="2" type="ORF">K4H94_04045</name>
</gene>
<dbReference type="GeneID" id="66302348"/>
<evidence type="ECO:0000259" key="1">
    <source>
        <dbReference type="PROSITE" id="PS50911"/>
    </source>
</evidence>
<comment type="caution">
    <text evidence="2">The sequence shown here is derived from an EMBL/GenBank/DDBJ whole genome shotgun (WGS) entry which is preliminary data.</text>
</comment>